<gene>
    <name evidence="3" type="ORF">KC207_02475</name>
</gene>
<evidence type="ECO:0000256" key="1">
    <source>
        <dbReference type="SAM" id="Phobius"/>
    </source>
</evidence>
<evidence type="ECO:0000313" key="3">
    <source>
        <dbReference type="EMBL" id="MBR7742158.1"/>
    </source>
</evidence>
<dbReference type="Proteomes" id="UP000677016">
    <property type="component" value="Unassembled WGS sequence"/>
</dbReference>
<keyword evidence="1" id="KW-0472">Membrane</keyword>
<feature type="transmembrane region" description="Helical" evidence="1">
    <location>
        <begin position="21"/>
        <end position="43"/>
    </location>
</feature>
<dbReference type="AlphaFoldDB" id="A0A941D6S4"/>
<keyword evidence="4" id="KW-1185">Reference proteome</keyword>
<comment type="caution">
    <text evidence="3">The sequence shown here is derived from an EMBL/GenBank/DDBJ whole genome shotgun (WGS) entry which is preliminary data.</text>
</comment>
<sequence>MTDAGPEGALDAPFRPRRGRVVPAVVAAVFLAIHVGVAVGMGLQGAWGPFDQAALIGFGLLVSAFIWRYSAIRAVPGPDGIVVRNLVLTRTVGWDEIADVRFPDGDPWVSIDLTDHDTLAVMAIQRVDGERGRAEARRLGRLVAHHRAQA</sequence>
<feature type="transmembrane region" description="Helical" evidence="1">
    <location>
        <begin position="49"/>
        <end position="67"/>
    </location>
</feature>
<evidence type="ECO:0000313" key="4">
    <source>
        <dbReference type="Proteomes" id="UP000677016"/>
    </source>
</evidence>
<proteinExistence type="predicted"/>
<accession>A0A941D6S4</accession>
<keyword evidence="1" id="KW-0812">Transmembrane</keyword>
<feature type="domain" description="Low molecular weight protein antigen 6 PH" evidence="2">
    <location>
        <begin position="77"/>
        <end position="140"/>
    </location>
</feature>
<name>A0A941D6S4_9MICO</name>
<dbReference type="EMBL" id="JAGSNF010000003">
    <property type="protein sequence ID" value="MBR7742158.1"/>
    <property type="molecule type" value="Genomic_DNA"/>
</dbReference>
<reference evidence="3" key="1">
    <citation type="submission" date="2021-04" db="EMBL/GenBank/DDBJ databases">
        <title>Phycicoccus avicenniae sp. nov., a novel endophytic actinomycetes isolated from branch of Avicennia mariana.</title>
        <authorList>
            <person name="Tuo L."/>
        </authorList>
    </citation>
    <scope>NUCLEOTIDE SEQUENCE</scope>
    <source>
        <strain evidence="3">BSK3Z-2</strain>
    </source>
</reference>
<dbReference type="InterPro" id="IPR019692">
    <property type="entry name" value="CFP-6_PH"/>
</dbReference>
<evidence type="ECO:0000259" key="2">
    <source>
        <dbReference type="Pfam" id="PF10756"/>
    </source>
</evidence>
<organism evidence="3 4">
    <name type="scientific">Phycicoccus avicenniae</name>
    <dbReference type="NCBI Taxonomy" id="2828860"/>
    <lineage>
        <taxon>Bacteria</taxon>
        <taxon>Bacillati</taxon>
        <taxon>Actinomycetota</taxon>
        <taxon>Actinomycetes</taxon>
        <taxon>Micrococcales</taxon>
        <taxon>Intrasporangiaceae</taxon>
        <taxon>Phycicoccus</taxon>
    </lineage>
</organism>
<protein>
    <submittedName>
        <fullName evidence="3">PH domain-containing protein</fullName>
    </submittedName>
</protein>
<dbReference type="Pfam" id="PF10756">
    <property type="entry name" value="bPH_6"/>
    <property type="match status" value="1"/>
</dbReference>
<keyword evidence="1" id="KW-1133">Transmembrane helix</keyword>